<dbReference type="InterPro" id="IPR014716">
    <property type="entry name" value="Fibrinogen_a/b/g_C_1"/>
</dbReference>
<proteinExistence type="predicted"/>
<feature type="signal peptide" evidence="2">
    <location>
        <begin position="1"/>
        <end position="25"/>
    </location>
</feature>
<sequence length="452" mass="50882">MTWILSTYINVFLVSVAPFATPVTASPDADKPSIANAENRVQELAIELANIRKTIRPRHCTDLLRGGQRTSGLYNIFPNPKNPIGTVVYCDMEMDGGGWTLLLSVTQVIQRRGQYGNSVYYFYRNWTEYAKGFGDPAKEYWIGNRVLHALTTLPERMQLRVILNGNDTVVIDYDSMKVENEALLFRMRMGRFLRPLGNRALHALTADPEAMELRIVLKNATGDSVSVDYESFRVGSEEESFKLQLGKLLGPPGTCGEYGGKLFLKPTSIQPQHCADLLHAGQHRSGVYSVFHKAAAPWGQSVYCDMETDGGGWTVIQRRGQFGNSVFHFYRNWTEYANGFGDPAEEYWIGWDAMANANGQKFSTFDRDDDAASDHCAVVYRGAWWYAQCHRANLNGLNLNGPHESYADGIEWSVRSNEVSLYHYSYPEVHMMIRPAGLPLYRQSGLFPPPVS</sequence>
<evidence type="ECO:0000256" key="1">
    <source>
        <dbReference type="ARBA" id="ARBA00023157"/>
    </source>
</evidence>
<name>A0AAQ4DN00_AMBAM</name>
<evidence type="ECO:0000313" key="5">
    <source>
        <dbReference type="Proteomes" id="UP001321473"/>
    </source>
</evidence>
<keyword evidence="5" id="KW-1185">Reference proteome</keyword>
<evidence type="ECO:0000313" key="4">
    <source>
        <dbReference type="EMBL" id="KAK8763840.1"/>
    </source>
</evidence>
<dbReference type="GO" id="GO:0005615">
    <property type="term" value="C:extracellular space"/>
    <property type="evidence" value="ECO:0007669"/>
    <property type="project" value="TreeGrafter"/>
</dbReference>
<dbReference type="PROSITE" id="PS00514">
    <property type="entry name" value="FIBRINOGEN_C_1"/>
    <property type="match status" value="1"/>
</dbReference>
<feature type="chain" id="PRO_5042941728" description="Fibrinogen C-terminal domain-containing protein" evidence="2">
    <location>
        <begin position="26"/>
        <end position="452"/>
    </location>
</feature>
<keyword evidence="2" id="KW-0732">Signal</keyword>
<protein>
    <recommendedName>
        <fullName evidence="3">Fibrinogen C-terminal domain-containing protein</fullName>
    </recommendedName>
</protein>
<dbReference type="InterPro" id="IPR020837">
    <property type="entry name" value="Fibrinogen_CS"/>
</dbReference>
<dbReference type="SUPFAM" id="SSF56496">
    <property type="entry name" value="Fibrinogen C-terminal domain-like"/>
    <property type="match status" value="3"/>
</dbReference>
<dbReference type="NCBIfam" id="NF040941">
    <property type="entry name" value="GGGWT_bact"/>
    <property type="match status" value="2"/>
</dbReference>
<dbReference type="Gene3D" id="3.90.215.10">
    <property type="entry name" value="Gamma Fibrinogen, chain A, domain 1"/>
    <property type="match status" value="4"/>
</dbReference>
<gene>
    <name evidence="4" type="ORF">V5799_033553</name>
</gene>
<accession>A0AAQ4DN00</accession>
<evidence type="ECO:0000259" key="3">
    <source>
        <dbReference type="PROSITE" id="PS51406"/>
    </source>
</evidence>
<dbReference type="AlphaFoldDB" id="A0AAQ4DN00"/>
<reference evidence="4 5" key="1">
    <citation type="journal article" date="2023" name="Arcadia Sci">
        <title>De novo assembly of a long-read Amblyomma americanum tick genome.</title>
        <authorList>
            <person name="Chou S."/>
            <person name="Poskanzer K.E."/>
            <person name="Rollins M."/>
            <person name="Thuy-Boun P.S."/>
        </authorList>
    </citation>
    <scope>NUCLEOTIDE SEQUENCE [LARGE SCALE GENOMIC DNA]</scope>
    <source>
        <strain evidence="4">F_SG_1</strain>
        <tissue evidence="4">Salivary glands</tissue>
    </source>
</reference>
<dbReference type="PANTHER" id="PTHR19143:SF458">
    <property type="entry name" value="FIBRINOGEN C-TERMINAL DOMAIN-CONTAINING PROTEIN-RELATED"/>
    <property type="match status" value="1"/>
</dbReference>
<dbReference type="Proteomes" id="UP001321473">
    <property type="component" value="Unassembled WGS sequence"/>
</dbReference>
<dbReference type="PANTHER" id="PTHR19143">
    <property type="entry name" value="FIBRINOGEN/TENASCIN/ANGIOPOEITIN"/>
    <property type="match status" value="1"/>
</dbReference>
<feature type="domain" description="Fibrinogen C-terminal" evidence="3">
    <location>
        <begin position="51"/>
        <end position="437"/>
    </location>
</feature>
<dbReference type="InterPro" id="IPR002181">
    <property type="entry name" value="Fibrinogen_a/b/g_C_dom"/>
</dbReference>
<dbReference type="SMART" id="SM00186">
    <property type="entry name" value="FBG"/>
    <property type="match status" value="2"/>
</dbReference>
<organism evidence="4 5">
    <name type="scientific">Amblyomma americanum</name>
    <name type="common">Lone star tick</name>
    <dbReference type="NCBI Taxonomy" id="6943"/>
    <lineage>
        <taxon>Eukaryota</taxon>
        <taxon>Metazoa</taxon>
        <taxon>Ecdysozoa</taxon>
        <taxon>Arthropoda</taxon>
        <taxon>Chelicerata</taxon>
        <taxon>Arachnida</taxon>
        <taxon>Acari</taxon>
        <taxon>Parasitiformes</taxon>
        <taxon>Ixodida</taxon>
        <taxon>Ixodoidea</taxon>
        <taxon>Ixodidae</taxon>
        <taxon>Amblyomminae</taxon>
        <taxon>Amblyomma</taxon>
    </lineage>
</organism>
<evidence type="ECO:0000256" key="2">
    <source>
        <dbReference type="SAM" id="SignalP"/>
    </source>
</evidence>
<dbReference type="InterPro" id="IPR050373">
    <property type="entry name" value="Fibrinogen_C-term_domain"/>
</dbReference>
<dbReference type="PROSITE" id="PS51406">
    <property type="entry name" value="FIBRINOGEN_C_2"/>
    <property type="match status" value="1"/>
</dbReference>
<dbReference type="Pfam" id="PF00147">
    <property type="entry name" value="Fibrinogen_C"/>
    <property type="match status" value="3"/>
</dbReference>
<keyword evidence="1" id="KW-1015">Disulfide bond</keyword>
<comment type="caution">
    <text evidence="4">The sequence shown here is derived from an EMBL/GenBank/DDBJ whole genome shotgun (WGS) entry which is preliminary data.</text>
</comment>
<dbReference type="InterPro" id="IPR036056">
    <property type="entry name" value="Fibrinogen-like_C"/>
</dbReference>
<dbReference type="EMBL" id="JARKHS020028939">
    <property type="protein sequence ID" value="KAK8763840.1"/>
    <property type="molecule type" value="Genomic_DNA"/>
</dbReference>